<feature type="transmembrane region" description="Helical" evidence="3">
    <location>
        <begin position="115"/>
        <end position="133"/>
    </location>
</feature>
<sequence length="135" mass="14958">MPIPWLTALKVIPWGDVIEHAPKVLKGARDLLNQQRQRRREAAEPAPAPDAAVIEAPSPTPPELRELQQQLATAREDLTRLQQTQDQITQTVAELAEQNTRLVAAVELLRTRTRLLMGAVVVLAVVLAAWYFSAA</sequence>
<keyword evidence="3" id="KW-0812">Transmembrane</keyword>
<keyword evidence="1" id="KW-0175">Coiled coil</keyword>
<evidence type="ECO:0000256" key="1">
    <source>
        <dbReference type="SAM" id="Coils"/>
    </source>
</evidence>
<keyword evidence="5" id="KW-1185">Reference proteome</keyword>
<protein>
    <submittedName>
        <fullName evidence="4">Uncharacterized protein</fullName>
    </submittedName>
</protein>
<name>A0A4P6X6N6_HYDPS</name>
<organism evidence="4 5">
    <name type="scientific">Hydrogenophaga pseudoflava</name>
    <name type="common">Pseudomonas carboxydoflava</name>
    <dbReference type="NCBI Taxonomy" id="47421"/>
    <lineage>
        <taxon>Bacteria</taxon>
        <taxon>Pseudomonadati</taxon>
        <taxon>Pseudomonadota</taxon>
        <taxon>Betaproteobacteria</taxon>
        <taxon>Burkholderiales</taxon>
        <taxon>Comamonadaceae</taxon>
        <taxon>Hydrogenophaga</taxon>
    </lineage>
</organism>
<evidence type="ECO:0000256" key="3">
    <source>
        <dbReference type="SAM" id="Phobius"/>
    </source>
</evidence>
<evidence type="ECO:0000256" key="2">
    <source>
        <dbReference type="SAM" id="MobiDB-lite"/>
    </source>
</evidence>
<evidence type="ECO:0000313" key="5">
    <source>
        <dbReference type="Proteomes" id="UP000293912"/>
    </source>
</evidence>
<reference evidence="4 5" key="1">
    <citation type="submission" date="2019-03" db="EMBL/GenBank/DDBJ databases">
        <authorList>
            <person name="Sebastian G."/>
            <person name="Baumann P."/>
            <person name="Ruckert C."/>
            <person name="Kalinowski J."/>
            <person name="Nebel B."/>
            <person name="Takors R."/>
            <person name="Blombach B."/>
        </authorList>
    </citation>
    <scope>NUCLEOTIDE SEQUENCE [LARGE SCALE GENOMIC DNA]</scope>
    <source>
        <strain evidence="4 5">DSM 1084</strain>
    </source>
</reference>
<accession>A0A4P6X6N6</accession>
<gene>
    <name evidence="4" type="ORF">HPF_20965</name>
</gene>
<feature type="region of interest" description="Disordered" evidence="2">
    <location>
        <begin position="29"/>
        <end position="63"/>
    </location>
</feature>
<evidence type="ECO:0000313" key="4">
    <source>
        <dbReference type="EMBL" id="QBM30178.1"/>
    </source>
</evidence>
<dbReference type="AlphaFoldDB" id="A0A4P6X6N6"/>
<dbReference type="KEGG" id="hpse:HPF_20965"/>
<dbReference type="EMBL" id="CP037867">
    <property type="protein sequence ID" value="QBM30178.1"/>
    <property type="molecule type" value="Genomic_DNA"/>
</dbReference>
<dbReference type="Proteomes" id="UP000293912">
    <property type="component" value="Chromosome"/>
</dbReference>
<keyword evidence="3" id="KW-0472">Membrane</keyword>
<keyword evidence="3" id="KW-1133">Transmembrane helix</keyword>
<proteinExistence type="predicted"/>
<feature type="coiled-coil region" evidence="1">
    <location>
        <begin position="64"/>
        <end position="101"/>
    </location>
</feature>
<dbReference type="RefSeq" id="WP_066155236.1">
    <property type="nucleotide sequence ID" value="NZ_CP037867.1"/>
</dbReference>